<evidence type="ECO:0000313" key="2">
    <source>
        <dbReference type="EMBL" id="KAF4302641.1"/>
    </source>
</evidence>
<dbReference type="Proteomes" id="UP000572817">
    <property type="component" value="Unassembled WGS sequence"/>
</dbReference>
<keyword evidence="4" id="KW-1185">Reference proteome</keyword>
<dbReference type="AlphaFoldDB" id="A0A8H4N707"/>
<dbReference type="OrthoDB" id="2830640at2759"/>
<gene>
    <name evidence="3" type="ORF">GTA08_BOTSDO12897</name>
    <name evidence="2" type="ORF">GTA08_BOTSDO14265</name>
</gene>
<feature type="transmembrane region" description="Helical" evidence="1">
    <location>
        <begin position="248"/>
        <end position="266"/>
    </location>
</feature>
<evidence type="ECO:0000313" key="4">
    <source>
        <dbReference type="Proteomes" id="UP000572817"/>
    </source>
</evidence>
<keyword evidence="1" id="KW-1133">Transmembrane helix</keyword>
<evidence type="ECO:0000313" key="3">
    <source>
        <dbReference type="EMBL" id="KAF4311425.1"/>
    </source>
</evidence>
<dbReference type="Gene3D" id="1.20.58.340">
    <property type="entry name" value="Magnesium transport protein CorA, transmembrane region"/>
    <property type="match status" value="1"/>
</dbReference>
<proteinExistence type="predicted"/>
<dbReference type="EMBL" id="WWBZ02000065">
    <property type="protein sequence ID" value="KAF4302641.1"/>
    <property type="molecule type" value="Genomic_DNA"/>
</dbReference>
<comment type="caution">
    <text evidence="3">The sequence shown here is derived from an EMBL/GenBank/DDBJ whole genome shotgun (WGS) entry which is preliminary data.</text>
</comment>
<keyword evidence="1" id="KW-0472">Membrane</keyword>
<sequence length="284" mass="31419">MRYDKVRDLTTYVISHKQNDSSVKALRNIVNVAKRKQTPSQRAKTFLEDPFSIHVLLSTLSFEASKHHVQRFQQFMWSQFNKVDDHLGGVEASDRAKLGDLTRQLQIISQNADIHDGNCNVALVTASGIRDAHARFHASVGSPPSASQRGADAIQYVIECMKKQKMWFLNYKSRKDSIMILVYNLVTQQDAANNFQIATDMKRDSTSMNSIAALTMAFLPGTFTAGVLDAGIFSSKDGSSAVQVSRIWWIWVAITVPLTVLVIRTFSAGSVPVPVRGNGSSGLV</sequence>
<keyword evidence="1" id="KW-0812">Transmembrane</keyword>
<evidence type="ECO:0000256" key="1">
    <source>
        <dbReference type="SAM" id="Phobius"/>
    </source>
</evidence>
<name>A0A8H4N707_9PEZI</name>
<feature type="transmembrane region" description="Helical" evidence="1">
    <location>
        <begin position="211"/>
        <end position="228"/>
    </location>
</feature>
<protein>
    <submittedName>
        <fullName evidence="3">Uncharacterized protein</fullName>
    </submittedName>
</protein>
<dbReference type="EMBL" id="WWBZ02000009">
    <property type="protein sequence ID" value="KAF4311425.1"/>
    <property type="molecule type" value="Genomic_DNA"/>
</dbReference>
<organism evidence="3 4">
    <name type="scientific">Botryosphaeria dothidea</name>
    <dbReference type="NCBI Taxonomy" id="55169"/>
    <lineage>
        <taxon>Eukaryota</taxon>
        <taxon>Fungi</taxon>
        <taxon>Dikarya</taxon>
        <taxon>Ascomycota</taxon>
        <taxon>Pezizomycotina</taxon>
        <taxon>Dothideomycetes</taxon>
        <taxon>Dothideomycetes incertae sedis</taxon>
        <taxon>Botryosphaeriales</taxon>
        <taxon>Botryosphaeriaceae</taxon>
        <taxon>Botryosphaeria</taxon>
    </lineage>
</organism>
<accession>A0A8H4N707</accession>
<reference evidence="3 4" key="1">
    <citation type="submission" date="2020-04" db="EMBL/GenBank/DDBJ databases">
        <title>Genome Assembly and Annotation of Botryosphaeria dothidea sdau 11-99, a Latent Pathogen of Apple Fruit Ring Rot in China.</title>
        <authorList>
            <person name="Yu C."/>
            <person name="Diao Y."/>
            <person name="Lu Q."/>
            <person name="Zhao J."/>
            <person name="Cui S."/>
            <person name="Peng C."/>
            <person name="He B."/>
            <person name="Liu H."/>
        </authorList>
    </citation>
    <scope>NUCLEOTIDE SEQUENCE [LARGE SCALE GENOMIC DNA]</scope>
    <source>
        <strain evidence="4">sdau11-99</strain>
        <strain evidence="3">Sdau11-99</strain>
    </source>
</reference>